<dbReference type="Proteomes" id="UP000836841">
    <property type="component" value="Chromosome 7"/>
</dbReference>
<dbReference type="PANTHER" id="PTHR10015:SF427">
    <property type="entry name" value="HEAT SHOCK FACTOR PROTEIN"/>
    <property type="match status" value="1"/>
</dbReference>
<evidence type="ECO:0000313" key="8">
    <source>
        <dbReference type="Proteomes" id="UP000836841"/>
    </source>
</evidence>
<dbReference type="SMART" id="SM00415">
    <property type="entry name" value="HSF"/>
    <property type="match status" value="1"/>
</dbReference>
<proteinExistence type="inferred from homology"/>
<dbReference type="GO" id="GO:0005634">
    <property type="term" value="C:nucleus"/>
    <property type="evidence" value="ECO:0007669"/>
    <property type="project" value="UniProtKB-SubCell"/>
</dbReference>
<reference evidence="7 8" key="1">
    <citation type="submission" date="2022-03" db="EMBL/GenBank/DDBJ databases">
        <authorList>
            <person name="Nunn A."/>
            <person name="Chopra R."/>
            <person name="Nunn A."/>
            <person name="Contreras Garrido A."/>
        </authorList>
    </citation>
    <scope>NUCLEOTIDE SEQUENCE [LARGE SCALE GENOMIC DNA]</scope>
</reference>
<comment type="similarity">
    <text evidence="5">Belongs to the HSF family.</text>
</comment>
<dbReference type="Pfam" id="PF00447">
    <property type="entry name" value="HSF_DNA-bind"/>
    <property type="match status" value="1"/>
</dbReference>
<dbReference type="InterPro" id="IPR036390">
    <property type="entry name" value="WH_DNA-bd_sf"/>
</dbReference>
<gene>
    <name evidence="7" type="ORF">TAV2_LOCUS23788</name>
</gene>
<dbReference type="GO" id="GO:0006357">
    <property type="term" value="P:regulation of transcription by RNA polymerase II"/>
    <property type="evidence" value="ECO:0007669"/>
    <property type="project" value="TreeGrafter"/>
</dbReference>
<evidence type="ECO:0000259" key="6">
    <source>
        <dbReference type="SMART" id="SM00415"/>
    </source>
</evidence>
<evidence type="ECO:0000256" key="2">
    <source>
        <dbReference type="ARBA" id="ARBA00023016"/>
    </source>
</evidence>
<dbReference type="GO" id="GO:0003700">
    <property type="term" value="F:DNA-binding transcription factor activity"/>
    <property type="evidence" value="ECO:0007669"/>
    <property type="project" value="InterPro"/>
</dbReference>
<evidence type="ECO:0000256" key="3">
    <source>
        <dbReference type="ARBA" id="ARBA00023125"/>
    </source>
</evidence>
<feature type="domain" description="HSF-type DNA-binding" evidence="6">
    <location>
        <begin position="16"/>
        <end position="106"/>
    </location>
</feature>
<name>A0AAU9T304_THLAR</name>
<dbReference type="GO" id="GO:0034605">
    <property type="term" value="P:cellular response to heat"/>
    <property type="evidence" value="ECO:0007669"/>
    <property type="project" value="TreeGrafter"/>
</dbReference>
<keyword evidence="4" id="KW-0539">Nucleus</keyword>
<sequence>MDRKTGVDALSPTRNKVYDFLSKTYAMVDDPSTDSIISWGPNGNSFIVWNPAECCRDLFPRLLGITDFARFARFDFTKIETGPQLEFTREGFVRGEPERLVQIGERYVAGLKACRDVYNKRREDLLGNCKNRRERRLVYKERRERYERERGESMDKYFAEAMDKLLKRIAKERETREGGVLSQDVEDRVERLKALF</sequence>
<accession>A0AAU9T304</accession>
<dbReference type="Gene3D" id="1.10.10.10">
    <property type="entry name" value="Winged helix-like DNA-binding domain superfamily/Winged helix DNA-binding domain"/>
    <property type="match status" value="1"/>
</dbReference>
<dbReference type="PANTHER" id="PTHR10015">
    <property type="entry name" value="HEAT SHOCK TRANSCRIPTION FACTOR"/>
    <property type="match status" value="1"/>
</dbReference>
<organism evidence="7 8">
    <name type="scientific">Thlaspi arvense</name>
    <name type="common">Field penny-cress</name>
    <dbReference type="NCBI Taxonomy" id="13288"/>
    <lineage>
        <taxon>Eukaryota</taxon>
        <taxon>Viridiplantae</taxon>
        <taxon>Streptophyta</taxon>
        <taxon>Embryophyta</taxon>
        <taxon>Tracheophyta</taxon>
        <taxon>Spermatophyta</taxon>
        <taxon>Magnoliopsida</taxon>
        <taxon>eudicotyledons</taxon>
        <taxon>Gunneridae</taxon>
        <taxon>Pentapetalae</taxon>
        <taxon>rosids</taxon>
        <taxon>malvids</taxon>
        <taxon>Brassicales</taxon>
        <taxon>Brassicaceae</taxon>
        <taxon>Thlaspideae</taxon>
        <taxon>Thlaspi</taxon>
    </lineage>
</organism>
<dbReference type="AlphaFoldDB" id="A0AAU9T304"/>
<evidence type="ECO:0000256" key="1">
    <source>
        <dbReference type="ARBA" id="ARBA00004123"/>
    </source>
</evidence>
<evidence type="ECO:0000313" key="7">
    <source>
        <dbReference type="EMBL" id="CAH2078601.1"/>
    </source>
</evidence>
<dbReference type="GO" id="GO:0000978">
    <property type="term" value="F:RNA polymerase II cis-regulatory region sequence-specific DNA binding"/>
    <property type="evidence" value="ECO:0007669"/>
    <property type="project" value="TreeGrafter"/>
</dbReference>
<dbReference type="InterPro" id="IPR036388">
    <property type="entry name" value="WH-like_DNA-bd_sf"/>
</dbReference>
<evidence type="ECO:0000256" key="5">
    <source>
        <dbReference type="RuleBase" id="RU004020"/>
    </source>
</evidence>
<keyword evidence="2" id="KW-0346">Stress response</keyword>
<evidence type="ECO:0000256" key="4">
    <source>
        <dbReference type="ARBA" id="ARBA00023242"/>
    </source>
</evidence>
<dbReference type="InterPro" id="IPR000232">
    <property type="entry name" value="HSF_DNA-bd"/>
</dbReference>
<keyword evidence="3" id="KW-0238">DNA-binding</keyword>
<dbReference type="SUPFAM" id="SSF46785">
    <property type="entry name" value="Winged helix' DNA-binding domain"/>
    <property type="match status" value="1"/>
</dbReference>
<protein>
    <recommendedName>
        <fullName evidence="6">HSF-type DNA-binding domain-containing protein</fullName>
    </recommendedName>
</protein>
<keyword evidence="8" id="KW-1185">Reference proteome</keyword>
<dbReference type="EMBL" id="OU466863">
    <property type="protein sequence ID" value="CAH2078601.1"/>
    <property type="molecule type" value="Genomic_DNA"/>
</dbReference>
<comment type="subcellular location">
    <subcellularLocation>
        <location evidence="1">Nucleus</location>
    </subcellularLocation>
</comment>